<feature type="region of interest" description="Disordered" evidence="1">
    <location>
        <begin position="1"/>
        <end position="82"/>
    </location>
</feature>
<evidence type="ECO:0000256" key="1">
    <source>
        <dbReference type="SAM" id="MobiDB-lite"/>
    </source>
</evidence>
<dbReference type="EnsemblPlants" id="MELO3C023159.2.1">
    <property type="protein sequence ID" value="MELO3C023159.2.1"/>
    <property type="gene ID" value="MELO3C023159.2"/>
</dbReference>
<dbReference type="AlphaFoldDB" id="A0A9I9DSN8"/>
<organism evidence="2">
    <name type="scientific">Cucumis melo</name>
    <name type="common">Muskmelon</name>
    <dbReference type="NCBI Taxonomy" id="3656"/>
    <lineage>
        <taxon>Eukaryota</taxon>
        <taxon>Viridiplantae</taxon>
        <taxon>Streptophyta</taxon>
        <taxon>Embryophyta</taxon>
        <taxon>Tracheophyta</taxon>
        <taxon>Spermatophyta</taxon>
        <taxon>Magnoliopsida</taxon>
        <taxon>eudicotyledons</taxon>
        <taxon>Gunneridae</taxon>
        <taxon>Pentapetalae</taxon>
        <taxon>rosids</taxon>
        <taxon>fabids</taxon>
        <taxon>Cucurbitales</taxon>
        <taxon>Cucurbitaceae</taxon>
        <taxon>Benincaseae</taxon>
        <taxon>Cucumis</taxon>
    </lineage>
</organism>
<sequence>MRQKGGGSHAVAHGCDRNDARDANEFGSTAERGRKKGWRRRPALNGKEEDLGRWGGIRCSLGEGTVEEEEEEGEIGGGAGVL</sequence>
<feature type="compositionally biased region" description="Basic residues" evidence="1">
    <location>
        <begin position="33"/>
        <end position="42"/>
    </location>
</feature>
<proteinExistence type="predicted"/>
<feature type="compositionally biased region" description="Basic and acidic residues" evidence="1">
    <location>
        <begin position="14"/>
        <end position="24"/>
    </location>
</feature>
<dbReference type="Gramene" id="MELO3C023159.2.1">
    <property type="protein sequence ID" value="MELO3C023159.2.1"/>
    <property type="gene ID" value="MELO3C023159.2"/>
</dbReference>
<protein>
    <submittedName>
        <fullName evidence="2">Uncharacterized protein</fullName>
    </submittedName>
</protein>
<reference evidence="2" key="1">
    <citation type="submission" date="2023-03" db="UniProtKB">
        <authorList>
            <consortium name="EnsemblPlants"/>
        </authorList>
    </citation>
    <scope>IDENTIFICATION</scope>
</reference>
<feature type="compositionally biased region" description="Acidic residues" evidence="1">
    <location>
        <begin position="65"/>
        <end position="74"/>
    </location>
</feature>
<evidence type="ECO:0000313" key="2">
    <source>
        <dbReference type="EnsemblPlants" id="MELO3C023159.2.1"/>
    </source>
</evidence>
<accession>A0A9I9DSN8</accession>
<name>A0A9I9DSN8_CUCME</name>